<name>A0ABX1GH15_9GAMM</name>
<evidence type="ECO:0000313" key="2">
    <source>
        <dbReference type="EMBL" id="NKI18490.1"/>
    </source>
</evidence>
<feature type="transmembrane region" description="Helical" evidence="1">
    <location>
        <begin position="173"/>
        <end position="191"/>
    </location>
</feature>
<feature type="transmembrane region" description="Helical" evidence="1">
    <location>
        <begin position="211"/>
        <end position="238"/>
    </location>
</feature>
<gene>
    <name evidence="2" type="ORF">HCU74_13825</name>
</gene>
<keyword evidence="1" id="KW-1133">Transmembrane helix</keyword>
<keyword evidence="1" id="KW-0472">Membrane</keyword>
<dbReference type="EMBL" id="JAAWWK010000005">
    <property type="protein sequence ID" value="NKI18490.1"/>
    <property type="molecule type" value="Genomic_DNA"/>
</dbReference>
<comment type="caution">
    <text evidence="2">The sequence shown here is derived from an EMBL/GenBank/DDBJ whole genome shotgun (WGS) entry which is preliminary data.</text>
</comment>
<keyword evidence="1" id="KW-0812">Transmembrane</keyword>
<organism evidence="2 3">
    <name type="scientific">Spongiibacter thalassae</name>
    <dbReference type="NCBI Taxonomy" id="2721624"/>
    <lineage>
        <taxon>Bacteria</taxon>
        <taxon>Pseudomonadati</taxon>
        <taxon>Pseudomonadota</taxon>
        <taxon>Gammaproteobacteria</taxon>
        <taxon>Cellvibrionales</taxon>
        <taxon>Spongiibacteraceae</taxon>
        <taxon>Spongiibacter</taxon>
    </lineage>
</organism>
<accession>A0ABX1GH15</accession>
<protein>
    <submittedName>
        <fullName evidence="2">Uncharacterized protein</fullName>
    </submittedName>
</protein>
<dbReference type="Proteomes" id="UP000765845">
    <property type="component" value="Unassembled WGS sequence"/>
</dbReference>
<dbReference type="RefSeq" id="WP_168451026.1">
    <property type="nucleotide sequence ID" value="NZ_JAAWWK010000005.1"/>
</dbReference>
<keyword evidence="3" id="KW-1185">Reference proteome</keyword>
<evidence type="ECO:0000256" key="1">
    <source>
        <dbReference type="SAM" id="Phobius"/>
    </source>
</evidence>
<sequence>MSHRHLDDEALCENWREQWQLALDHHFEDAHQRLDRVYRQHFTSLPAVCDRHRRHWRDIPGDLLAMPRALWRMLRRRPADRARRLTGKEQEVALLLANEVLDLSGLRQRLEAQIHTSPMSASPRREPSLPDDEQATRRLHQAVARWGGSHEGGRELLLFVLLGVAGRSLSDKVVIGSASLVGVSMASSLYISQQGILGAWWASWFGVPSWVSITGAVVGACTMLVLTPLLAPLIECLFNRMWRRRRLHRLIDEVHRELLPPRREQLWQWGGYMQYLPDLLALLRTMP</sequence>
<reference evidence="2 3" key="1">
    <citation type="submission" date="2020-04" db="EMBL/GenBank/DDBJ databases">
        <authorList>
            <person name="Yoon J."/>
        </authorList>
    </citation>
    <scope>NUCLEOTIDE SEQUENCE [LARGE SCALE GENOMIC DNA]</scope>
    <source>
        <strain evidence="2 3">KMU-166</strain>
    </source>
</reference>
<evidence type="ECO:0000313" key="3">
    <source>
        <dbReference type="Proteomes" id="UP000765845"/>
    </source>
</evidence>
<proteinExistence type="predicted"/>